<gene>
    <name evidence="1" type="ORF">MAE02_17400</name>
</gene>
<proteinExistence type="predicted"/>
<reference evidence="1 2" key="1">
    <citation type="submission" date="2019-07" db="EMBL/GenBank/DDBJ databases">
        <title>Whole genome shotgun sequence of Microvirga aerophila NBRC 106136.</title>
        <authorList>
            <person name="Hosoyama A."/>
            <person name="Uohara A."/>
            <person name="Ohji S."/>
            <person name="Ichikawa N."/>
        </authorList>
    </citation>
    <scope>NUCLEOTIDE SEQUENCE [LARGE SCALE GENOMIC DNA]</scope>
    <source>
        <strain evidence="1 2">NBRC 106136</strain>
    </source>
</reference>
<accession>A0A512BQ41</accession>
<dbReference type="RefSeq" id="WP_114186334.1">
    <property type="nucleotide sequence ID" value="NZ_BJYU01000018.1"/>
</dbReference>
<dbReference type="Proteomes" id="UP000321085">
    <property type="component" value="Unassembled WGS sequence"/>
</dbReference>
<dbReference type="EMBL" id="BJYU01000018">
    <property type="protein sequence ID" value="GEO14044.1"/>
    <property type="molecule type" value="Genomic_DNA"/>
</dbReference>
<dbReference type="OrthoDB" id="1202469at2"/>
<comment type="caution">
    <text evidence="1">The sequence shown here is derived from an EMBL/GenBank/DDBJ whole genome shotgun (WGS) entry which is preliminary data.</text>
</comment>
<name>A0A512BQ41_9HYPH</name>
<evidence type="ECO:0000313" key="1">
    <source>
        <dbReference type="EMBL" id="GEO14044.1"/>
    </source>
</evidence>
<protein>
    <submittedName>
        <fullName evidence="1">Uncharacterized protein</fullName>
    </submittedName>
</protein>
<dbReference type="AlphaFoldDB" id="A0A512BQ41"/>
<keyword evidence="2" id="KW-1185">Reference proteome</keyword>
<sequence>MSFITARVRPVKVYHGYDDQRQIIIDDLPARDFVEKVIKVERILSFTEDYFFIECPHDTVQIWEYEGDLSGIKVQLQAAGMLLGQVHIS</sequence>
<evidence type="ECO:0000313" key="2">
    <source>
        <dbReference type="Proteomes" id="UP000321085"/>
    </source>
</evidence>
<organism evidence="1 2">
    <name type="scientific">Microvirga aerophila</name>
    <dbReference type="NCBI Taxonomy" id="670291"/>
    <lineage>
        <taxon>Bacteria</taxon>
        <taxon>Pseudomonadati</taxon>
        <taxon>Pseudomonadota</taxon>
        <taxon>Alphaproteobacteria</taxon>
        <taxon>Hyphomicrobiales</taxon>
        <taxon>Methylobacteriaceae</taxon>
        <taxon>Microvirga</taxon>
    </lineage>
</organism>